<accession>A0AAX4P7K5</accession>
<evidence type="ECO:0000313" key="1">
    <source>
        <dbReference type="EMBL" id="WZN61997.1"/>
    </source>
</evidence>
<keyword evidence="2" id="KW-1185">Reference proteome</keyword>
<proteinExistence type="predicted"/>
<dbReference type="AlphaFoldDB" id="A0AAX4P7K5"/>
<protein>
    <recommendedName>
        <fullName evidence="3">Transmembrane protein</fullName>
    </recommendedName>
</protein>
<reference evidence="1 2" key="1">
    <citation type="submission" date="2024-03" db="EMBL/GenBank/DDBJ databases">
        <title>Complete genome sequence of the green alga Chloropicon roscoffensis RCC1871.</title>
        <authorList>
            <person name="Lemieux C."/>
            <person name="Pombert J.-F."/>
            <person name="Otis C."/>
            <person name="Turmel M."/>
        </authorList>
    </citation>
    <scope>NUCLEOTIDE SEQUENCE [LARGE SCALE GENOMIC DNA]</scope>
    <source>
        <strain evidence="1 2">RCC1871</strain>
    </source>
</reference>
<organism evidence="1 2">
    <name type="scientific">Chloropicon roscoffensis</name>
    <dbReference type="NCBI Taxonomy" id="1461544"/>
    <lineage>
        <taxon>Eukaryota</taxon>
        <taxon>Viridiplantae</taxon>
        <taxon>Chlorophyta</taxon>
        <taxon>Chloropicophyceae</taxon>
        <taxon>Chloropicales</taxon>
        <taxon>Chloropicaceae</taxon>
        <taxon>Chloropicon</taxon>
    </lineage>
</organism>
<sequence>MSSMMPKSKDFKRANPRVVFFGTMCGLAISALPFAFKTVREREANVHSMREAQIDAKDNAREARFRVTTTKK</sequence>
<evidence type="ECO:0000313" key="2">
    <source>
        <dbReference type="Proteomes" id="UP001472866"/>
    </source>
</evidence>
<dbReference type="Proteomes" id="UP001472866">
    <property type="component" value="Chromosome 05"/>
</dbReference>
<name>A0AAX4P7K5_9CHLO</name>
<dbReference type="EMBL" id="CP151505">
    <property type="protein sequence ID" value="WZN61997.1"/>
    <property type="molecule type" value="Genomic_DNA"/>
</dbReference>
<evidence type="ECO:0008006" key="3">
    <source>
        <dbReference type="Google" id="ProtNLM"/>
    </source>
</evidence>
<gene>
    <name evidence="1" type="ORF">HKI87_05g35330</name>
</gene>